<evidence type="ECO:0000259" key="3">
    <source>
        <dbReference type="PROSITE" id="PS50850"/>
    </source>
</evidence>
<evidence type="ECO:0000256" key="1">
    <source>
        <dbReference type="ARBA" id="ARBA00004141"/>
    </source>
</evidence>
<feature type="transmembrane region" description="Helical" evidence="2">
    <location>
        <begin position="400"/>
        <end position="421"/>
    </location>
</feature>
<keyword evidence="2" id="KW-0812">Transmembrane</keyword>
<dbReference type="PANTHER" id="PTHR11360">
    <property type="entry name" value="MONOCARBOXYLATE TRANSPORTER"/>
    <property type="match status" value="1"/>
</dbReference>
<proteinExistence type="predicted"/>
<feature type="transmembrane region" description="Helical" evidence="2">
    <location>
        <begin position="371"/>
        <end position="394"/>
    </location>
</feature>
<keyword evidence="2" id="KW-0472">Membrane</keyword>
<dbReference type="GeneID" id="119738628"/>
<dbReference type="Gene3D" id="1.20.1250.20">
    <property type="entry name" value="MFS general substrate transporter like domains"/>
    <property type="match status" value="2"/>
</dbReference>
<dbReference type="InterPro" id="IPR011701">
    <property type="entry name" value="MFS"/>
</dbReference>
<dbReference type="InterPro" id="IPR036259">
    <property type="entry name" value="MFS_trans_sf"/>
</dbReference>
<dbReference type="Pfam" id="PF07690">
    <property type="entry name" value="MFS_1"/>
    <property type="match status" value="1"/>
</dbReference>
<feature type="transmembrane region" description="Helical" evidence="2">
    <location>
        <begin position="246"/>
        <end position="269"/>
    </location>
</feature>
<feature type="transmembrane region" description="Helical" evidence="2">
    <location>
        <begin position="89"/>
        <end position="108"/>
    </location>
</feature>
<feature type="transmembrane region" description="Helical" evidence="2">
    <location>
        <begin position="20"/>
        <end position="39"/>
    </location>
</feature>
<feature type="transmembrane region" description="Helical" evidence="2">
    <location>
        <begin position="337"/>
        <end position="359"/>
    </location>
</feature>
<dbReference type="SUPFAM" id="SSF103473">
    <property type="entry name" value="MFS general substrate transporter"/>
    <property type="match status" value="1"/>
</dbReference>
<feature type="transmembrane region" description="Helical" evidence="2">
    <location>
        <begin position="114"/>
        <end position="133"/>
    </location>
</feature>
<feature type="transmembrane region" description="Helical" evidence="2">
    <location>
        <begin position="310"/>
        <end position="331"/>
    </location>
</feature>
<protein>
    <recommendedName>
        <fullName evidence="3">Major facilitator superfamily (MFS) profile domain-containing protein</fullName>
    </recommendedName>
</protein>
<sequence length="428" mass="45962">MSTKLVKSMGSAGGTDAGLAGWLVVLALWTRFFLMVGVLKSIGMMIPLLQDQFDTSTWVLGWISSIIGTSSGISGIFSKLIGRRFRPGYAVMTCGVMISAAVIIASFATSPGHLACVFVVLLGTGFGISGVLMKEVIGRCFTTNYATATGIARTGDSAGLIVCAPLFQLFLDTYGWRGAMLLMGAISMHLVVCGALMVRAGPTSTYQELSEDDVISEPSQLPTSCDALSRNLSRNFEIQLLSDYRYWAAASVACCTKYAFNMWIIYFVSQAQSNGFSLEDATTFVTVAGVGGLLGRLAQGLLMDRKIIPLFPLMAITMTVCSASFCATPFLTSYWLMMTSSLMIATFSGALCCLQDVLCKQVLGVNLLAGAFGWRGITSATMDFSLGFIPGLIYDTTGSYTTAFIFLGSVQFIPMFPLLILRYNGWVE</sequence>
<dbReference type="PANTHER" id="PTHR11360:SF303">
    <property type="entry name" value="MAJOR FACILITATOR SUPERFAMILY (MFS) PROFILE DOMAIN-CONTAINING PROTEIN"/>
    <property type="match status" value="1"/>
</dbReference>
<dbReference type="EnsemblMetazoa" id="XM_038213535.1">
    <property type="protein sequence ID" value="XP_038069463.1"/>
    <property type="gene ID" value="LOC119738628"/>
</dbReference>
<organism evidence="4 5">
    <name type="scientific">Patiria miniata</name>
    <name type="common">Bat star</name>
    <name type="synonym">Asterina miniata</name>
    <dbReference type="NCBI Taxonomy" id="46514"/>
    <lineage>
        <taxon>Eukaryota</taxon>
        <taxon>Metazoa</taxon>
        <taxon>Echinodermata</taxon>
        <taxon>Eleutherozoa</taxon>
        <taxon>Asterozoa</taxon>
        <taxon>Asteroidea</taxon>
        <taxon>Valvatacea</taxon>
        <taxon>Valvatida</taxon>
        <taxon>Asterinidae</taxon>
        <taxon>Patiria</taxon>
    </lineage>
</organism>
<accession>A0A914B0F3</accession>
<keyword evidence="5" id="KW-1185">Reference proteome</keyword>
<dbReference type="AlphaFoldDB" id="A0A914B0F3"/>
<evidence type="ECO:0000313" key="5">
    <source>
        <dbReference type="Proteomes" id="UP000887568"/>
    </source>
</evidence>
<dbReference type="OrthoDB" id="2213137at2759"/>
<reference evidence="4" key="1">
    <citation type="submission" date="2022-11" db="UniProtKB">
        <authorList>
            <consortium name="EnsemblMetazoa"/>
        </authorList>
    </citation>
    <scope>IDENTIFICATION</scope>
</reference>
<feature type="transmembrane region" description="Helical" evidence="2">
    <location>
        <begin position="179"/>
        <end position="198"/>
    </location>
</feature>
<keyword evidence="2" id="KW-1133">Transmembrane helix</keyword>
<dbReference type="GO" id="GO:0008028">
    <property type="term" value="F:monocarboxylic acid transmembrane transporter activity"/>
    <property type="evidence" value="ECO:0007669"/>
    <property type="project" value="TreeGrafter"/>
</dbReference>
<dbReference type="PROSITE" id="PS50850">
    <property type="entry name" value="MFS"/>
    <property type="match status" value="1"/>
</dbReference>
<dbReference type="RefSeq" id="XP_038069462.1">
    <property type="nucleotide sequence ID" value="XM_038213534.1"/>
</dbReference>
<dbReference type="RefSeq" id="XP_038069463.1">
    <property type="nucleotide sequence ID" value="XM_038213535.1"/>
</dbReference>
<dbReference type="InterPro" id="IPR020846">
    <property type="entry name" value="MFS_dom"/>
</dbReference>
<name>A0A914B0F3_PATMI</name>
<evidence type="ECO:0000256" key="2">
    <source>
        <dbReference type="SAM" id="Phobius"/>
    </source>
</evidence>
<dbReference type="EnsemblMetazoa" id="XM_038213534.1">
    <property type="protein sequence ID" value="XP_038069462.1"/>
    <property type="gene ID" value="LOC119738628"/>
</dbReference>
<dbReference type="GO" id="GO:0016020">
    <property type="term" value="C:membrane"/>
    <property type="evidence" value="ECO:0007669"/>
    <property type="project" value="UniProtKB-SubCell"/>
</dbReference>
<evidence type="ECO:0000313" key="4">
    <source>
        <dbReference type="EnsemblMetazoa" id="XP_038069462.1"/>
    </source>
</evidence>
<feature type="transmembrane region" description="Helical" evidence="2">
    <location>
        <begin position="59"/>
        <end position="77"/>
    </location>
</feature>
<feature type="domain" description="Major facilitator superfamily (MFS) profile" evidence="3">
    <location>
        <begin position="24"/>
        <end position="426"/>
    </location>
</feature>
<feature type="transmembrane region" description="Helical" evidence="2">
    <location>
        <begin position="281"/>
        <end position="298"/>
    </location>
</feature>
<dbReference type="Proteomes" id="UP000887568">
    <property type="component" value="Unplaced"/>
</dbReference>
<feature type="transmembrane region" description="Helical" evidence="2">
    <location>
        <begin position="145"/>
        <end position="167"/>
    </location>
</feature>
<comment type="subcellular location">
    <subcellularLocation>
        <location evidence="1">Membrane</location>
        <topology evidence="1">Multi-pass membrane protein</topology>
    </subcellularLocation>
</comment>
<dbReference type="InterPro" id="IPR050327">
    <property type="entry name" value="Proton-linked_MCT"/>
</dbReference>